<dbReference type="PANTHER" id="PTHR23355:SF55">
    <property type="entry name" value="RIBONUCLEASE II_R DOMAIN-CONTAINING PROTEIN"/>
    <property type="match status" value="1"/>
</dbReference>
<reference evidence="4 5" key="1">
    <citation type="journal article" date="2011" name="Genome Res.">
        <title>Phylogeny-wide analysis of social amoeba genomes highlights ancient origins for complex intercellular communication.</title>
        <authorList>
            <person name="Heidel A.J."/>
            <person name="Lawal H.M."/>
            <person name="Felder M."/>
            <person name="Schilde C."/>
            <person name="Helps N.R."/>
            <person name="Tunggal B."/>
            <person name="Rivero F."/>
            <person name="John U."/>
            <person name="Schleicher M."/>
            <person name="Eichinger L."/>
            <person name="Platzer M."/>
            <person name="Noegel A.A."/>
            <person name="Schaap P."/>
            <person name="Gloeckner G."/>
        </authorList>
    </citation>
    <scope>NUCLEOTIDE SEQUENCE [LARGE SCALE GENOMIC DNA]</scope>
    <source>
        <strain evidence="5">ATCC 26659 / Pp 5 / PN500</strain>
    </source>
</reference>
<dbReference type="GO" id="GO:0000175">
    <property type="term" value="F:3'-5'-RNA exonuclease activity"/>
    <property type="evidence" value="ECO:0007669"/>
    <property type="project" value="TreeGrafter"/>
</dbReference>
<dbReference type="SUPFAM" id="SSF50965">
    <property type="entry name" value="Galactose oxidase, central domain"/>
    <property type="match status" value="1"/>
</dbReference>
<accession>D3BFG8</accession>
<feature type="domain" description="B box-type" evidence="3">
    <location>
        <begin position="913"/>
        <end position="956"/>
    </location>
</feature>
<feature type="region of interest" description="Disordered" evidence="2">
    <location>
        <begin position="972"/>
        <end position="1001"/>
    </location>
</feature>
<dbReference type="EMBL" id="ADBJ01000031">
    <property type="protein sequence ID" value="EFA79882.1"/>
    <property type="molecule type" value="Genomic_DNA"/>
</dbReference>
<keyword evidence="1" id="KW-0863">Zinc-finger</keyword>
<dbReference type="Proteomes" id="UP000001396">
    <property type="component" value="Unassembled WGS sequence"/>
</dbReference>
<evidence type="ECO:0000313" key="4">
    <source>
        <dbReference type="EMBL" id="EFA79882.1"/>
    </source>
</evidence>
<dbReference type="SMART" id="SM00955">
    <property type="entry name" value="RNB"/>
    <property type="match status" value="1"/>
</dbReference>
<dbReference type="GO" id="GO:0008270">
    <property type="term" value="F:zinc ion binding"/>
    <property type="evidence" value="ECO:0007669"/>
    <property type="project" value="UniProtKB-KW"/>
</dbReference>
<evidence type="ECO:0000256" key="1">
    <source>
        <dbReference type="PROSITE-ProRule" id="PRU00024"/>
    </source>
</evidence>
<proteinExistence type="predicted"/>
<feature type="compositionally biased region" description="Basic and acidic residues" evidence="2">
    <location>
        <begin position="978"/>
        <end position="997"/>
    </location>
</feature>
<keyword evidence="1" id="KW-0479">Metal-binding</keyword>
<dbReference type="GeneID" id="31362184"/>
<organism evidence="4 5">
    <name type="scientific">Heterostelium pallidum (strain ATCC 26659 / Pp 5 / PN500)</name>
    <name type="common">Cellular slime mold</name>
    <name type="synonym">Polysphondylium pallidum</name>
    <dbReference type="NCBI Taxonomy" id="670386"/>
    <lineage>
        <taxon>Eukaryota</taxon>
        <taxon>Amoebozoa</taxon>
        <taxon>Evosea</taxon>
        <taxon>Eumycetozoa</taxon>
        <taxon>Dictyostelia</taxon>
        <taxon>Acytosteliales</taxon>
        <taxon>Acytosteliaceae</taxon>
        <taxon>Heterostelium</taxon>
    </lineage>
</organism>
<dbReference type="GO" id="GO:0006402">
    <property type="term" value="P:mRNA catabolic process"/>
    <property type="evidence" value="ECO:0007669"/>
    <property type="project" value="TreeGrafter"/>
</dbReference>
<dbReference type="GO" id="GO:0003723">
    <property type="term" value="F:RNA binding"/>
    <property type="evidence" value="ECO:0007669"/>
    <property type="project" value="InterPro"/>
</dbReference>
<dbReference type="InterPro" id="IPR001900">
    <property type="entry name" value="RNase_II/R"/>
</dbReference>
<dbReference type="PROSITE" id="PS50119">
    <property type="entry name" value="ZF_BBOX"/>
    <property type="match status" value="1"/>
</dbReference>
<dbReference type="InParanoid" id="D3BFG8"/>
<dbReference type="GO" id="GO:0000932">
    <property type="term" value="C:P-body"/>
    <property type="evidence" value="ECO:0007669"/>
    <property type="project" value="TreeGrafter"/>
</dbReference>
<keyword evidence="1" id="KW-0862">Zinc</keyword>
<keyword evidence="5" id="KW-1185">Reference proteome</keyword>
<sequence length="1502" mass="173204">MASLLRYFSHIKSTSSSSILINNLHSTYSIKNSSSRSSSSIALGSLYSFNSYVTTSIQQNQLNFKLDKNNSNSSNNNKDKIIFGNELSSVKKTIPIVLKRSSSKRFGNDVHKRISFHSSTAIIQSYQDRIKLNKSTWREMQIDYLNEKEYNRPIADTLYSNRINLYDQQYQQPQHQQQVEEKQPINNNNNNSSTVQQKDNIKNLTLLFGRDILEESNLLDNDNNTKTPKELKINSTVEFLDNDKVKIGVITGSTTRDVIVSYLDIGEDSSKPKFVTNYKIPKRSVIGSFPLDEINITPQDLLNFEKKYKTKFESLPAIYKNLNDVTDIFRNPMYKFSTYEAAKIFFGRVDPTPLDCYVTHRILSSDPNFTVDHVRGGYRVVEQTIDLIDDFIQRLKLFVTSKTATAAASVKKNSSTQLLSKSQQLQQQQLKSVENLSFFEHFKYSDYQYINLLRLYLHYPEEKHYPFRQFLQLIMASLDVPLSHRNVRALLLQMGFLIAGVERDELNLFTKETMECVKRSRLESISDPLASIRRTLELPAFAIDSNNIVGAEDAFSFDFNESNQDQIVFYIHTLDVARWIRPHDQLFKNAMLTQSTHYFANSSYPMLPIDFVKSISFNLTSKQVFAISQKFIVRRDNCEIISTEVIPTKLTNIAQLSFQQANKLISNVGEMDESSMSEGHLILKELTYMANTRSTNMDLNIFGRRIRKKRLINQKTGEIKNIDHQSIESAHILNTLLTFADDGYTSFFKMNKIPAFFKSGHNYRMFPLGKSVAMATTPLLLQVHQIKLIENDLLDKLAAQQQHPMIQSANQGNRPKLLKSRMPFASKSAGVALGGGGVNTTNTDYIGELQGEIKMISNTDRVVNIYFKDYDYQQNGIHIDQVRLQHFKVGDIIKMKVKGFDYNKIELILECHSNSFECSDHKRILEALCYECNKLLCFRCSTNHNKQIEHSNFIDHIDDIRIELGQILHNINNNNDKSNNENDNNTKDNDNNNKDNDTTSTNYSIHISKRLDDIWNMMKCKTENYNSLSSDEKQISKHFEELHKYLMIEEQKLKKPIIDHKELIINQIDHNIKELKHLINIIILNNHLETNSKNNDLETNSATTSSSSFHDDTTESYSIPFIMKSINSSESLSTFIKSNNEMLFCNTTSTNEHPLDILINYNNNSDSMILDLIYKYNNQFKSSSFKNNDNNNDNDNKTNNRKLELKQFDFTKLDHLLKQSIRPSSNSTTLNNNHNKHTYILSTHQNGASLIDLSNSNITDLGTIKDFDTYFIISILAGEYIYMFGGSDDLGKYIRYSIADQSFQVIQDQVLNSSLTVSVCYDGKDHIYLYEVGVFGSKKIRIIRFNVRTLQFELFCEEVDDGASPIIFCHYNGFLYILPTYSFAMTIIDIKDKTTTKWQSGQKFKWMSACTDHKGNIYLHSNDDKFIRFNIQTKEIKYLNHCNITANRSLPMIYHEISEVESYFYITGGVCGSARYSIEKDQWESILSDDKLKRYSSTLFLK</sequence>
<dbReference type="SUPFAM" id="SSF50249">
    <property type="entry name" value="Nucleic acid-binding proteins"/>
    <property type="match status" value="1"/>
</dbReference>
<evidence type="ECO:0000256" key="2">
    <source>
        <dbReference type="SAM" id="MobiDB-lite"/>
    </source>
</evidence>
<dbReference type="PANTHER" id="PTHR23355">
    <property type="entry name" value="RIBONUCLEASE"/>
    <property type="match status" value="1"/>
</dbReference>
<dbReference type="InterPro" id="IPR050180">
    <property type="entry name" value="RNR_Ribonuclease"/>
</dbReference>
<gene>
    <name evidence="4" type="ORF">PPL_06702</name>
</gene>
<dbReference type="InterPro" id="IPR012340">
    <property type="entry name" value="NA-bd_OB-fold"/>
</dbReference>
<evidence type="ECO:0000259" key="3">
    <source>
        <dbReference type="PROSITE" id="PS50119"/>
    </source>
</evidence>
<protein>
    <recommendedName>
        <fullName evidence="3">B box-type domain-containing protein</fullName>
    </recommendedName>
</protein>
<name>D3BFG8_HETP5</name>
<dbReference type="Pfam" id="PF00773">
    <property type="entry name" value="RNB"/>
    <property type="match status" value="1"/>
</dbReference>
<comment type="caution">
    <text evidence="4">The sequence shown here is derived from an EMBL/GenBank/DDBJ whole genome shotgun (WGS) entry which is preliminary data.</text>
</comment>
<dbReference type="RefSeq" id="XP_020432003.1">
    <property type="nucleotide sequence ID" value="XM_020577555.1"/>
</dbReference>
<dbReference type="InterPro" id="IPR011043">
    <property type="entry name" value="Gal_Oxase/kelch_b-propeller"/>
</dbReference>
<dbReference type="InterPro" id="IPR000315">
    <property type="entry name" value="Znf_B-box"/>
</dbReference>
<evidence type="ECO:0000313" key="5">
    <source>
        <dbReference type="Proteomes" id="UP000001396"/>
    </source>
</evidence>
<feature type="region of interest" description="Disordered" evidence="2">
    <location>
        <begin position="170"/>
        <end position="196"/>
    </location>
</feature>